<dbReference type="Proteomes" id="UP000820818">
    <property type="component" value="Linkage Group LG8"/>
</dbReference>
<keyword evidence="2" id="KW-0732">Signal</keyword>
<evidence type="ECO:0000256" key="1">
    <source>
        <dbReference type="ARBA" id="ARBA00010701"/>
    </source>
</evidence>
<gene>
    <name evidence="9" type="ORF">GHT06_019064</name>
</gene>
<dbReference type="SUPFAM" id="SSF53474">
    <property type="entry name" value="alpha/beta-Hydrolases"/>
    <property type="match status" value="1"/>
</dbReference>
<sequence length="450" mass="51735">MKDVKLVRILMISYAVYYLCPSDTQRLPKNVVVNLYTNLFEGFLHFIRPRMDRNVFQDPESFMTTDKIIFHRGYPVEIHHVVTDDGYILALHRIPSGRRESYPQNVTSHLRRRPVFLQHGMMGSDHFWFISSTNNSLAFILADLGFDVWLGNSRGNTYSRKHVSLDPDEDRGFWNFSWDEMGRFDITSSIDYILNVTREETLAAYIGYSLGCSLFLISAIERPEMNDKVDVMIGLGPTVSAAHLKNYFRLMAPFVKLYQLYQRIFGIGEVHTNDGVLHSITRLICETSEFGAEFGRYWLSHVFGKSDVLNNDEYYRLIAHYPAGGSANTMTHLLQNYNTGESLSYFDYGAKENRKRYGTTLPPEYNLTLVTVPVMLVHSDNDPFAPLEDVSWLKTKLGNLKGSIRMDNPTFCHGDFVWSPHAAELVYLPVVRFLLSSEDLTGKHIARLQM</sequence>
<evidence type="ECO:0000256" key="2">
    <source>
        <dbReference type="ARBA" id="ARBA00022729"/>
    </source>
</evidence>
<evidence type="ECO:0000313" key="9">
    <source>
        <dbReference type="EMBL" id="KAI9553797.1"/>
    </source>
</evidence>
<evidence type="ECO:0000256" key="3">
    <source>
        <dbReference type="ARBA" id="ARBA00022801"/>
    </source>
</evidence>
<dbReference type="Pfam" id="PF04083">
    <property type="entry name" value="Abhydro_lipase"/>
    <property type="match status" value="1"/>
</dbReference>
<dbReference type="PANTHER" id="PTHR11005">
    <property type="entry name" value="LYSOSOMAL ACID LIPASE-RELATED"/>
    <property type="match status" value="1"/>
</dbReference>
<dbReference type="InterPro" id="IPR029058">
    <property type="entry name" value="AB_hydrolase_fold"/>
</dbReference>
<accession>A0AAD5KJH6</accession>
<dbReference type="GO" id="GO:0016788">
    <property type="term" value="F:hydrolase activity, acting on ester bonds"/>
    <property type="evidence" value="ECO:0007669"/>
    <property type="project" value="InterPro"/>
</dbReference>
<organism evidence="9 10">
    <name type="scientific">Daphnia sinensis</name>
    <dbReference type="NCBI Taxonomy" id="1820382"/>
    <lineage>
        <taxon>Eukaryota</taxon>
        <taxon>Metazoa</taxon>
        <taxon>Ecdysozoa</taxon>
        <taxon>Arthropoda</taxon>
        <taxon>Crustacea</taxon>
        <taxon>Branchiopoda</taxon>
        <taxon>Diplostraca</taxon>
        <taxon>Cladocera</taxon>
        <taxon>Anomopoda</taxon>
        <taxon>Daphniidae</taxon>
        <taxon>Daphnia</taxon>
        <taxon>Daphnia similis group</taxon>
    </lineage>
</organism>
<evidence type="ECO:0000256" key="4">
    <source>
        <dbReference type="ARBA" id="ARBA00022963"/>
    </source>
</evidence>
<proteinExistence type="inferred from homology"/>
<reference evidence="9 10" key="1">
    <citation type="submission" date="2022-05" db="EMBL/GenBank/DDBJ databases">
        <title>A multi-omics perspective on studying reproductive biology in Daphnia sinensis.</title>
        <authorList>
            <person name="Jia J."/>
        </authorList>
    </citation>
    <scope>NUCLEOTIDE SEQUENCE [LARGE SCALE GENOMIC DNA]</scope>
    <source>
        <strain evidence="9 10">WSL</strain>
    </source>
</reference>
<keyword evidence="10" id="KW-1185">Reference proteome</keyword>
<dbReference type="InterPro" id="IPR025483">
    <property type="entry name" value="Lipase_euk"/>
</dbReference>
<dbReference type="PIRSF" id="PIRSF000862">
    <property type="entry name" value="Steryl_ester_lip"/>
    <property type="match status" value="1"/>
</dbReference>
<dbReference type="FunFam" id="3.40.50.1820:FF:000057">
    <property type="entry name" value="Lipase"/>
    <property type="match status" value="1"/>
</dbReference>
<feature type="active site" description="Charge relay system" evidence="7">
    <location>
        <position position="413"/>
    </location>
</feature>
<keyword evidence="5" id="KW-0443">Lipid metabolism</keyword>
<feature type="domain" description="Partial AB-hydrolase lipase" evidence="8">
    <location>
        <begin position="67"/>
        <end position="131"/>
    </location>
</feature>
<evidence type="ECO:0000256" key="7">
    <source>
        <dbReference type="PIRSR" id="PIRSR000862-1"/>
    </source>
</evidence>
<feature type="active site" description="Charge relay system" evidence="7">
    <location>
        <position position="382"/>
    </location>
</feature>
<dbReference type="InterPro" id="IPR006693">
    <property type="entry name" value="AB_hydrolase_lipase"/>
</dbReference>
<dbReference type="Gene3D" id="3.40.50.1820">
    <property type="entry name" value="alpha/beta hydrolase"/>
    <property type="match status" value="1"/>
</dbReference>
<dbReference type="EMBL" id="WJBH02000008">
    <property type="protein sequence ID" value="KAI9553797.1"/>
    <property type="molecule type" value="Genomic_DNA"/>
</dbReference>
<name>A0AAD5KJH6_9CRUS</name>
<keyword evidence="3" id="KW-0378">Hydrolase</keyword>
<evidence type="ECO:0000256" key="5">
    <source>
        <dbReference type="ARBA" id="ARBA00023098"/>
    </source>
</evidence>
<evidence type="ECO:0000256" key="6">
    <source>
        <dbReference type="ARBA" id="ARBA00023180"/>
    </source>
</evidence>
<dbReference type="GO" id="GO:0016042">
    <property type="term" value="P:lipid catabolic process"/>
    <property type="evidence" value="ECO:0007669"/>
    <property type="project" value="UniProtKB-KW"/>
</dbReference>
<keyword evidence="4" id="KW-0442">Lipid degradation</keyword>
<evidence type="ECO:0000259" key="8">
    <source>
        <dbReference type="Pfam" id="PF04083"/>
    </source>
</evidence>
<dbReference type="AlphaFoldDB" id="A0AAD5KJH6"/>
<evidence type="ECO:0000313" key="10">
    <source>
        <dbReference type="Proteomes" id="UP000820818"/>
    </source>
</evidence>
<comment type="caution">
    <text evidence="9">The sequence shown here is derived from an EMBL/GenBank/DDBJ whole genome shotgun (WGS) entry which is preliminary data.</text>
</comment>
<keyword evidence="6" id="KW-0325">Glycoprotein</keyword>
<comment type="similarity">
    <text evidence="1">Belongs to the AB hydrolase superfamily. Lipase family.</text>
</comment>
<protein>
    <recommendedName>
        <fullName evidence="8">Partial AB-hydrolase lipase domain-containing protein</fullName>
    </recommendedName>
</protein>
<feature type="active site" description="Nucleophile" evidence="7">
    <location>
        <position position="209"/>
    </location>
</feature>